<dbReference type="Proteomes" id="UP000178370">
    <property type="component" value="Unassembled WGS sequence"/>
</dbReference>
<protein>
    <recommendedName>
        <fullName evidence="3">Plastocyanin</fullName>
    </recommendedName>
</protein>
<dbReference type="InterPro" id="IPR008972">
    <property type="entry name" value="Cupredoxin"/>
</dbReference>
<gene>
    <name evidence="1" type="ORF">A2763_04510</name>
</gene>
<dbReference type="EMBL" id="MFKV01000013">
    <property type="protein sequence ID" value="OGG50530.1"/>
    <property type="molecule type" value="Genomic_DNA"/>
</dbReference>
<name>A0A1F6CNB8_9BACT</name>
<evidence type="ECO:0008006" key="3">
    <source>
        <dbReference type="Google" id="ProtNLM"/>
    </source>
</evidence>
<dbReference type="AlphaFoldDB" id="A0A1F6CNB8"/>
<comment type="caution">
    <text evidence="1">The sequence shown here is derived from an EMBL/GenBank/DDBJ whole genome shotgun (WGS) entry which is preliminary data.</text>
</comment>
<sequence length="154" mass="16986">MSKYFAILGLLLVLAIVAAVYVAQPVREPPPEGRPALQNIPPLTPEIEKQLRESRGFEVLISYTDRGFEPLEATIQKGESIRFTNNSSSGLWVASMGNDAGPQYPGTSNCGASRLDTCNALEPLEFWEFTFNEAGDWAFRNNVTQEHVGVILVE</sequence>
<accession>A0A1F6CNB8</accession>
<proteinExistence type="predicted"/>
<evidence type="ECO:0000313" key="1">
    <source>
        <dbReference type="EMBL" id="OGG50530.1"/>
    </source>
</evidence>
<dbReference type="SUPFAM" id="SSF49503">
    <property type="entry name" value="Cupredoxins"/>
    <property type="match status" value="1"/>
</dbReference>
<evidence type="ECO:0000313" key="2">
    <source>
        <dbReference type="Proteomes" id="UP000178370"/>
    </source>
</evidence>
<reference evidence="1 2" key="1">
    <citation type="journal article" date="2016" name="Nat. Commun.">
        <title>Thousands of microbial genomes shed light on interconnected biogeochemical processes in an aquifer system.</title>
        <authorList>
            <person name="Anantharaman K."/>
            <person name="Brown C.T."/>
            <person name="Hug L.A."/>
            <person name="Sharon I."/>
            <person name="Castelle C.J."/>
            <person name="Probst A.J."/>
            <person name="Thomas B.C."/>
            <person name="Singh A."/>
            <person name="Wilkins M.J."/>
            <person name="Karaoz U."/>
            <person name="Brodie E.L."/>
            <person name="Williams K.H."/>
            <person name="Hubbard S.S."/>
            <person name="Banfield J.F."/>
        </authorList>
    </citation>
    <scope>NUCLEOTIDE SEQUENCE [LARGE SCALE GENOMIC DNA]</scope>
</reference>
<dbReference type="Gene3D" id="2.60.40.420">
    <property type="entry name" value="Cupredoxins - blue copper proteins"/>
    <property type="match status" value="1"/>
</dbReference>
<organism evidence="1 2">
    <name type="scientific">Candidatus Kaiserbacteria bacterium RIFCSPHIGHO2_01_FULL_54_36</name>
    <dbReference type="NCBI Taxonomy" id="1798482"/>
    <lineage>
        <taxon>Bacteria</taxon>
        <taxon>Candidatus Kaiseribacteriota</taxon>
    </lineage>
</organism>